<feature type="compositionally biased region" description="Basic and acidic residues" evidence="4">
    <location>
        <begin position="68"/>
        <end position="87"/>
    </location>
</feature>
<dbReference type="PROSITE" id="PS01032">
    <property type="entry name" value="PPM_1"/>
    <property type="match status" value="1"/>
</dbReference>
<dbReference type="InterPro" id="IPR000222">
    <property type="entry name" value="PP2C_BS"/>
</dbReference>
<dbReference type="SUPFAM" id="SSF81606">
    <property type="entry name" value="PP2C-like"/>
    <property type="match status" value="1"/>
</dbReference>
<dbReference type="OrthoDB" id="10264738at2759"/>
<dbReference type="PANTHER" id="PTHR47992">
    <property type="entry name" value="PROTEIN PHOSPHATASE"/>
    <property type="match status" value="1"/>
</dbReference>
<dbReference type="Pfam" id="PF00481">
    <property type="entry name" value="PP2C"/>
    <property type="match status" value="1"/>
</dbReference>
<dbReference type="InterPro" id="IPR001932">
    <property type="entry name" value="PPM-type_phosphatase-like_dom"/>
</dbReference>
<feature type="compositionally biased region" description="Low complexity" evidence="4">
    <location>
        <begin position="46"/>
        <end position="61"/>
    </location>
</feature>
<dbReference type="PROSITE" id="PS51746">
    <property type="entry name" value="PPM_2"/>
    <property type="match status" value="1"/>
</dbReference>
<comment type="caution">
    <text evidence="6">The sequence shown here is derived from an EMBL/GenBank/DDBJ whole genome shotgun (WGS) entry which is preliminary data.</text>
</comment>
<dbReference type="InterPro" id="IPR015655">
    <property type="entry name" value="PP2C"/>
</dbReference>
<dbReference type="InterPro" id="IPR036457">
    <property type="entry name" value="PPM-type-like_dom_sf"/>
</dbReference>
<reference evidence="6 7" key="1">
    <citation type="submission" date="2018-01" db="EMBL/GenBank/DDBJ databases">
        <title>Comparison of the Chinese Bamboo Partridge and Red Junglefowl genome sequences highlights the importance of demography in genome evolution.</title>
        <authorList>
            <person name="Tiley G.P."/>
            <person name="Kimball R.T."/>
            <person name="Braun E.L."/>
            <person name="Burleigh J.G."/>
        </authorList>
    </citation>
    <scope>NUCLEOTIDE SEQUENCE [LARGE SCALE GENOMIC DNA]</scope>
    <source>
        <strain evidence="6">RTK389</strain>
        <tissue evidence="6">Blood</tissue>
    </source>
</reference>
<evidence type="ECO:0000256" key="3">
    <source>
        <dbReference type="ARBA" id="ARBA00022912"/>
    </source>
</evidence>
<evidence type="ECO:0000256" key="4">
    <source>
        <dbReference type="SAM" id="MobiDB-lite"/>
    </source>
</evidence>
<feature type="domain" description="PPM-type phosphatase" evidence="5">
    <location>
        <begin position="105"/>
        <end position="206"/>
    </location>
</feature>
<dbReference type="AlphaFoldDB" id="A0A2P4T352"/>
<dbReference type="Proteomes" id="UP000237246">
    <property type="component" value="Unassembled WGS sequence"/>
</dbReference>
<organism evidence="6 7">
    <name type="scientific">Bambusicola thoracicus</name>
    <name type="common">Chinese bamboo-partridge</name>
    <name type="synonym">Perdix thoracica</name>
    <dbReference type="NCBI Taxonomy" id="9083"/>
    <lineage>
        <taxon>Eukaryota</taxon>
        <taxon>Metazoa</taxon>
        <taxon>Chordata</taxon>
        <taxon>Craniata</taxon>
        <taxon>Vertebrata</taxon>
        <taxon>Euteleostomi</taxon>
        <taxon>Archelosauria</taxon>
        <taxon>Archosauria</taxon>
        <taxon>Dinosauria</taxon>
        <taxon>Saurischia</taxon>
        <taxon>Theropoda</taxon>
        <taxon>Coelurosauria</taxon>
        <taxon>Aves</taxon>
        <taxon>Neognathae</taxon>
        <taxon>Galloanserae</taxon>
        <taxon>Galliformes</taxon>
        <taxon>Phasianidae</taxon>
        <taxon>Perdicinae</taxon>
        <taxon>Bambusicola</taxon>
    </lineage>
</organism>
<keyword evidence="7" id="KW-1185">Reference proteome</keyword>
<protein>
    <recommendedName>
        <fullName evidence="5">PPM-type phosphatase domain-containing protein</fullName>
    </recommendedName>
</protein>
<evidence type="ECO:0000256" key="1">
    <source>
        <dbReference type="ARBA" id="ARBA00022723"/>
    </source>
</evidence>
<evidence type="ECO:0000256" key="2">
    <source>
        <dbReference type="ARBA" id="ARBA00022801"/>
    </source>
</evidence>
<feature type="region of interest" description="Disordered" evidence="4">
    <location>
        <begin position="1"/>
        <end position="87"/>
    </location>
</feature>
<evidence type="ECO:0000259" key="5">
    <source>
        <dbReference type="PROSITE" id="PS51746"/>
    </source>
</evidence>
<dbReference type="Gene3D" id="3.60.40.10">
    <property type="entry name" value="PPM-type phosphatase domain"/>
    <property type="match status" value="1"/>
</dbReference>
<keyword evidence="1" id="KW-0479">Metal-binding</keyword>
<name>A0A2P4T352_BAMTH</name>
<keyword evidence="3" id="KW-0904">Protein phosphatase</keyword>
<gene>
    <name evidence="6" type="ORF">CIB84_005467</name>
</gene>
<evidence type="ECO:0000313" key="7">
    <source>
        <dbReference type="Proteomes" id="UP000237246"/>
    </source>
</evidence>
<dbReference type="GO" id="GO:0046872">
    <property type="term" value="F:metal ion binding"/>
    <property type="evidence" value="ECO:0007669"/>
    <property type="project" value="UniProtKB-KW"/>
</dbReference>
<keyword evidence="2" id="KW-0378">Hydrolase</keyword>
<proteinExistence type="predicted"/>
<evidence type="ECO:0000313" key="6">
    <source>
        <dbReference type="EMBL" id="POI30783.1"/>
    </source>
</evidence>
<dbReference type="EMBL" id="PPHD01010677">
    <property type="protein sequence ID" value="POI30783.1"/>
    <property type="molecule type" value="Genomic_DNA"/>
</dbReference>
<sequence length="206" mass="22352">MDLFGDLPEPGGSAQGKEAQGQLRLFDDLPPAGSADTGKGSSFLFDDLPPASSSDAASSAPEQVSEGSHAKGEKRKSLEEEEKNGREELVEKKVCKGSMGILGLKGYVAERKGEREDMQDAHVILNDITEECQPLPSQVTRVSYFAVFDGHGGVRASKFAAQNLHLNLIKKFPKGEVVSVEKTVKRCLLDTFKHTDEEFLKQASSQ</sequence>
<accession>A0A2P4T352</accession>
<dbReference type="GO" id="GO:0004722">
    <property type="term" value="F:protein serine/threonine phosphatase activity"/>
    <property type="evidence" value="ECO:0007669"/>
    <property type="project" value="InterPro"/>
</dbReference>